<dbReference type="RefSeq" id="WP_089376362.1">
    <property type="nucleotide sequence ID" value="NZ_FZOA01000013.1"/>
</dbReference>
<gene>
    <name evidence="9" type="ORF">SAMN05192560_2310</name>
</gene>
<evidence type="ECO:0000256" key="6">
    <source>
        <dbReference type="PROSITE-ProRule" id="PRU01016"/>
    </source>
</evidence>
<protein>
    <recommendedName>
        <fullName evidence="8">Cytosine-specific methyltransferase</fullName>
        <ecNumber evidence="8">2.1.1.37</ecNumber>
    </recommendedName>
</protein>
<organism evidence="9 10">
    <name type="scientific">Methylobacillus rhizosphaerae</name>
    <dbReference type="NCBI Taxonomy" id="551994"/>
    <lineage>
        <taxon>Bacteria</taxon>
        <taxon>Pseudomonadati</taxon>
        <taxon>Pseudomonadota</taxon>
        <taxon>Betaproteobacteria</taxon>
        <taxon>Nitrosomonadales</taxon>
        <taxon>Methylophilaceae</taxon>
        <taxon>Methylobacillus</taxon>
    </lineage>
</organism>
<dbReference type="GO" id="GO:0003677">
    <property type="term" value="F:DNA binding"/>
    <property type="evidence" value="ECO:0007669"/>
    <property type="project" value="TreeGrafter"/>
</dbReference>
<dbReference type="PROSITE" id="PS51679">
    <property type="entry name" value="SAM_MT_C5"/>
    <property type="match status" value="1"/>
</dbReference>
<comment type="catalytic activity">
    <reaction evidence="5 8">
        <text>a 2'-deoxycytidine in DNA + S-adenosyl-L-methionine = a 5-methyl-2'-deoxycytidine in DNA + S-adenosyl-L-homocysteine + H(+)</text>
        <dbReference type="Rhea" id="RHEA:13681"/>
        <dbReference type="Rhea" id="RHEA-COMP:11369"/>
        <dbReference type="Rhea" id="RHEA-COMP:11370"/>
        <dbReference type="ChEBI" id="CHEBI:15378"/>
        <dbReference type="ChEBI" id="CHEBI:57856"/>
        <dbReference type="ChEBI" id="CHEBI:59789"/>
        <dbReference type="ChEBI" id="CHEBI:85452"/>
        <dbReference type="ChEBI" id="CHEBI:85454"/>
        <dbReference type="EC" id="2.1.1.37"/>
    </reaction>
</comment>
<name>A0A239B7E7_9PROT</name>
<dbReference type="EC" id="2.1.1.37" evidence="8"/>
<dbReference type="Gene3D" id="3.90.120.10">
    <property type="entry name" value="DNA Methylase, subunit A, domain 2"/>
    <property type="match status" value="1"/>
</dbReference>
<keyword evidence="4" id="KW-0680">Restriction system</keyword>
<evidence type="ECO:0000256" key="3">
    <source>
        <dbReference type="ARBA" id="ARBA00022691"/>
    </source>
</evidence>
<keyword evidence="10" id="KW-1185">Reference proteome</keyword>
<dbReference type="PROSITE" id="PS00094">
    <property type="entry name" value="C5_MTASE_1"/>
    <property type="match status" value="1"/>
</dbReference>
<dbReference type="PRINTS" id="PR00105">
    <property type="entry name" value="C5METTRFRASE"/>
</dbReference>
<keyword evidence="1 6" id="KW-0489">Methyltransferase</keyword>
<dbReference type="GO" id="GO:0032259">
    <property type="term" value="P:methylation"/>
    <property type="evidence" value="ECO:0007669"/>
    <property type="project" value="UniProtKB-KW"/>
</dbReference>
<dbReference type="SUPFAM" id="SSF53335">
    <property type="entry name" value="S-adenosyl-L-methionine-dependent methyltransferases"/>
    <property type="match status" value="1"/>
</dbReference>
<dbReference type="EMBL" id="FZOA01000013">
    <property type="protein sequence ID" value="SNS03238.1"/>
    <property type="molecule type" value="Genomic_DNA"/>
</dbReference>
<dbReference type="AlphaFoldDB" id="A0A239B7E7"/>
<evidence type="ECO:0000256" key="4">
    <source>
        <dbReference type="ARBA" id="ARBA00022747"/>
    </source>
</evidence>
<dbReference type="PANTHER" id="PTHR10629">
    <property type="entry name" value="CYTOSINE-SPECIFIC METHYLTRANSFERASE"/>
    <property type="match status" value="1"/>
</dbReference>
<evidence type="ECO:0000256" key="5">
    <source>
        <dbReference type="ARBA" id="ARBA00047422"/>
    </source>
</evidence>
<dbReference type="InterPro" id="IPR018117">
    <property type="entry name" value="C5_DNA_meth_AS"/>
</dbReference>
<dbReference type="GO" id="GO:0009307">
    <property type="term" value="P:DNA restriction-modification system"/>
    <property type="evidence" value="ECO:0007669"/>
    <property type="project" value="UniProtKB-KW"/>
</dbReference>
<sequence>MDKKVFIDLFAGCGGLSLGLTNAGWQGLFAVERTADAFKTLKHNLIDKNTVTPFKWPEWLPQKEMTTSEILDNYKEQLANLKGTVDLIAGGPPCQGFSFAGRRNPNDPRNKLTEQYIEIVKLVQPKYLLLENVKGFKSPFKGSGSDIAKNKVYAEVVKDKLEEIDYKVFYKVIQASKFGVPQPRPRFIMIAIKDGEKIEKSPFDLIEEFLPEYRKSKGLKEVGEISVKEAISDLEITGRELIDCEDTKNFKQVKYSAESLTTYQQLMRSGVQDKYSPNSLRLPKHKTSTRLRFEKVIDNPDKYKKGTSLPKAQMVSLGTNKRSFTPLHPDHHACTITTLPDDLLHYSEPRILTVRENARIQSFPDWFEFQGKYTTGGPKRKEECPRYTQVGNAVPPLMAEALGKIIDKLNNE</sequence>
<dbReference type="GO" id="GO:0003886">
    <property type="term" value="F:DNA (cytosine-5-)-methyltransferase activity"/>
    <property type="evidence" value="ECO:0007669"/>
    <property type="project" value="UniProtKB-EC"/>
</dbReference>
<evidence type="ECO:0000256" key="1">
    <source>
        <dbReference type="ARBA" id="ARBA00022603"/>
    </source>
</evidence>
<dbReference type="Gene3D" id="3.40.50.150">
    <property type="entry name" value="Vaccinia Virus protein VP39"/>
    <property type="match status" value="1"/>
</dbReference>
<dbReference type="InterPro" id="IPR029063">
    <property type="entry name" value="SAM-dependent_MTases_sf"/>
</dbReference>
<evidence type="ECO:0000256" key="2">
    <source>
        <dbReference type="ARBA" id="ARBA00022679"/>
    </source>
</evidence>
<dbReference type="OrthoDB" id="9813719at2"/>
<dbReference type="InterPro" id="IPR001525">
    <property type="entry name" value="C5_MeTfrase"/>
</dbReference>
<accession>A0A239B7E7</accession>
<dbReference type="InterPro" id="IPR031303">
    <property type="entry name" value="C5_meth_CS"/>
</dbReference>
<dbReference type="Proteomes" id="UP000198305">
    <property type="component" value="Unassembled WGS sequence"/>
</dbReference>
<dbReference type="PROSITE" id="PS00095">
    <property type="entry name" value="C5_MTASE_2"/>
    <property type="match status" value="1"/>
</dbReference>
<reference evidence="10" key="1">
    <citation type="submission" date="2017-06" db="EMBL/GenBank/DDBJ databases">
        <authorList>
            <person name="Varghese N."/>
            <person name="Submissions S."/>
        </authorList>
    </citation>
    <scope>NUCLEOTIDE SEQUENCE [LARGE SCALE GENOMIC DNA]</scope>
    <source>
        <strain evidence="10">Ca-68</strain>
    </source>
</reference>
<evidence type="ECO:0000313" key="10">
    <source>
        <dbReference type="Proteomes" id="UP000198305"/>
    </source>
</evidence>
<dbReference type="GO" id="GO:0044027">
    <property type="term" value="P:negative regulation of gene expression via chromosomal CpG island methylation"/>
    <property type="evidence" value="ECO:0007669"/>
    <property type="project" value="TreeGrafter"/>
</dbReference>
<dbReference type="PANTHER" id="PTHR10629:SF52">
    <property type="entry name" value="DNA (CYTOSINE-5)-METHYLTRANSFERASE 1"/>
    <property type="match status" value="1"/>
</dbReference>
<dbReference type="NCBIfam" id="TIGR00675">
    <property type="entry name" value="dcm"/>
    <property type="match status" value="1"/>
</dbReference>
<keyword evidence="2 6" id="KW-0808">Transferase</keyword>
<proteinExistence type="inferred from homology"/>
<dbReference type="InterPro" id="IPR050390">
    <property type="entry name" value="C5-Methyltransferase"/>
</dbReference>
<feature type="active site" evidence="6">
    <location>
        <position position="94"/>
    </location>
</feature>
<evidence type="ECO:0000313" key="9">
    <source>
        <dbReference type="EMBL" id="SNS03238.1"/>
    </source>
</evidence>
<keyword evidence="3 6" id="KW-0949">S-adenosyl-L-methionine</keyword>
<comment type="similarity">
    <text evidence="6 7">Belongs to the class I-like SAM-binding methyltransferase superfamily. C5-methyltransferase family.</text>
</comment>
<evidence type="ECO:0000256" key="8">
    <source>
        <dbReference type="RuleBase" id="RU000417"/>
    </source>
</evidence>
<dbReference type="Pfam" id="PF00145">
    <property type="entry name" value="DNA_methylase"/>
    <property type="match status" value="1"/>
</dbReference>
<evidence type="ECO:0000256" key="7">
    <source>
        <dbReference type="RuleBase" id="RU000416"/>
    </source>
</evidence>